<protein>
    <submittedName>
        <fullName evidence="2">Uncharacterized protein</fullName>
    </submittedName>
</protein>
<evidence type="ECO:0000313" key="3">
    <source>
        <dbReference type="Proteomes" id="UP000663722"/>
    </source>
</evidence>
<dbReference type="RefSeq" id="WP_207682107.1">
    <property type="nucleotide sequence ID" value="NZ_CP061800.1"/>
</dbReference>
<dbReference type="Proteomes" id="UP000663722">
    <property type="component" value="Chromosome"/>
</dbReference>
<feature type="transmembrane region" description="Helical" evidence="1">
    <location>
        <begin position="12"/>
        <end position="30"/>
    </location>
</feature>
<accession>A0A975BJW2</accession>
<keyword evidence="3" id="KW-1185">Reference proteome</keyword>
<proteinExistence type="predicted"/>
<dbReference type="EMBL" id="CP061800">
    <property type="protein sequence ID" value="QTA86500.1"/>
    <property type="molecule type" value="Genomic_DNA"/>
</dbReference>
<reference evidence="2" key="1">
    <citation type="journal article" date="2021" name="Microb. Physiol.">
        <title>Proteogenomic Insights into the Physiology of Marine, Sulfate-Reducing, Filamentous Desulfonema limicola and Desulfonema magnum.</title>
        <authorList>
            <person name="Schnaars V."/>
            <person name="Wohlbrand L."/>
            <person name="Scheve S."/>
            <person name="Hinrichs C."/>
            <person name="Reinhardt R."/>
            <person name="Rabus R."/>
        </authorList>
    </citation>
    <scope>NUCLEOTIDE SEQUENCE</scope>
    <source>
        <strain evidence="2">4be13</strain>
    </source>
</reference>
<gene>
    <name evidence="2" type="ORF">dnm_025230</name>
</gene>
<organism evidence="2 3">
    <name type="scientific">Desulfonema magnum</name>
    <dbReference type="NCBI Taxonomy" id="45655"/>
    <lineage>
        <taxon>Bacteria</taxon>
        <taxon>Pseudomonadati</taxon>
        <taxon>Thermodesulfobacteriota</taxon>
        <taxon>Desulfobacteria</taxon>
        <taxon>Desulfobacterales</taxon>
        <taxon>Desulfococcaceae</taxon>
        <taxon>Desulfonema</taxon>
    </lineage>
</organism>
<sequence length="131" mass="15080">MTLFKKNGDRKWTCSVFFLISVIIISGTGVTGNAQTETGRASSYDIERIKLLSNLLKLSLKRYAQLRQDEAEGKDVRTEVVPLLANIVDHLREIQKIHEKQKGDENRVKKIRRLIQIYEKKLSYYQQLSGG</sequence>
<evidence type="ECO:0000256" key="1">
    <source>
        <dbReference type="SAM" id="Phobius"/>
    </source>
</evidence>
<dbReference type="AlphaFoldDB" id="A0A975BJW2"/>
<dbReference type="KEGG" id="dmm:dnm_025230"/>
<evidence type="ECO:0000313" key="2">
    <source>
        <dbReference type="EMBL" id="QTA86500.1"/>
    </source>
</evidence>
<keyword evidence="1" id="KW-0812">Transmembrane</keyword>
<keyword evidence="1" id="KW-0472">Membrane</keyword>
<name>A0A975BJW2_9BACT</name>
<keyword evidence="1" id="KW-1133">Transmembrane helix</keyword>